<dbReference type="InterPro" id="IPR006626">
    <property type="entry name" value="PbH1"/>
</dbReference>
<dbReference type="RefSeq" id="WP_216714363.1">
    <property type="nucleotide sequence ID" value="NZ_JACVEL010000007.1"/>
</dbReference>
<dbReference type="Proteomes" id="UP000652681">
    <property type="component" value="Unassembled WGS sequence"/>
</dbReference>
<dbReference type="AlphaFoldDB" id="A0A8J6P744"/>
<accession>A0A8J6P744</accession>
<evidence type="ECO:0000256" key="1">
    <source>
        <dbReference type="ARBA" id="ARBA00022729"/>
    </source>
</evidence>
<gene>
    <name evidence="4" type="ORF">H9Y05_11440</name>
</gene>
<evidence type="ECO:0000313" key="4">
    <source>
        <dbReference type="EMBL" id="MBC9813082.1"/>
    </source>
</evidence>
<feature type="chain" id="PRO_5035206630" evidence="2">
    <location>
        <begin position="23"/>
        <end position="1008"/>
    </location>
</feature>
<feature type="signal peptide" evidence="2">
    <location>
        <begin position="1"/>
        <end position="22"/>
    </location>
</feature>
<dbReference type="InterPro" id="IPR011050">
    <property type="entry name" value="Pectin_lyase_fold/virulence"/>
</dbReference>
<comment type="caution">
    <text evidence="4">The sequence shown here is derived from an EMBL/GenBank/DDBJ whole genome shotgun (WGS) entry which is preliminary data.</text>
</comment>
<dbReference type="Gene3D" id="2.160.20.10">
    <property type="entry name" value="Single-stranded right-handed beta-helix, Pectin lyase-like"/>
    <property type="match status" value="2"/>
</dbReference>
<dbReference type="NCBIfam" id="TIGR04183">
    <property type="entry name" value="Por_Secre_tail"/>
    <property type="match status" value="1"/>
</dbReference>
<name>A0A8J6P744_9FLAO</name>
<evidence type="ECO:0000313" key="5">
    <source>
        <dbReference type="Proteomes" id="UP000652681"/>
    </source>
</evidence>
<dbReference type="EMBL" id="JACVEL010000007">
    <property type="protein sequence ID" value="MBC9813082.1"/>
    <property type="molecule type" value="Genomic_DNA"/>
</dbReference>
<sequence>MKLKLQWLYAATLTIFSGTAISQATLHVSATGTDVSNDCTLPGNPCATIGHAYTQITAGDTIKVAPGSYNLNATLNISESVVITSSDPSDQPVITSSVADLINVNSDDVTISNLNFQMGLTATSGLRGIVSTQNFDNIKILNNTFESTNPISGTPNTNMVWTAFAISLASDNGHVQNVEIRNNEIIAASTANIFGRGIFIGNGGAGKDAPGGIIDGNNVTAYYAIQSARFANDMDITNNTFNGITMINAPLTGVTVAIDNNTFSGETQMTPNSLYALVELRSVEDASVIFSNNTVENYANIGFISESSKNVTVSGNTFNPAATAANFISLMVNTKFMTNGVQGNTYSDEIEILGNTFNAGTVNQGTAIVFADHYGVNTPAFGTITIGGATAADQNIFDADLGKYIVLDDNAGASTAYPLWAPYHSTTMKPVDQNITALAIHNNYNLVDFAAIEAKITDADNNPLLGQVIIKSAGPNRYVATTGTDVSNDCTLPGNPCATIAHAVEVAVDSDTINVAAGTYAQTAILTIDVNDLTVRAGDANDKPVITTNQSTVFDINATDVKLNGLRLELGLTAATGKYGVVSTTSNFNGLALTNNEIVSTSPVIPYGMVWDAFAVRLNSLAGAMDNVTITDNVIGTATASDNNIFGRGIALGSGSADGPAANISNNEIKAYYTVQAIRSTADVTIANNDIQGITMINAPLTGVEVVVENNTIDAVTPMAADNLYALVEIRSVENATVEINGNDFTNYTNIALLSSASKNVTVSGNIFTPASTADAFVSVMANTKMMTNGVQGDTYGNEIVLVGNEFEAGAANEGTAIVFADHYGATTPAFAAVTIGGTAAADKNIFDANLGNYIVLDDKTGASSSVPLWAPYSVTTMKPFSQSIEALYDNNTYNQATIADVELKNTDSLDNDELGKVILTYSTVGLDEVAISAATLYPNPTADQLTISLNDNSATAALEVVDLLGNVVYTTTVSGVKTINVSNLNAGVYVTRLTTNGVTASTRFVKQ</sequence>
<dbReference type="InterPro" id="IPR012334">
    <property type="entry name" value="Pectin_lyas_fold"/>
</dbReference>
<dbReference type="Pfam" id="PF18962">
    <property type="entry name" value="Por_Secre_tail"/>
    <property type="match status" value="1"/>
</dbReference>
<evidence type="ECO:0000259" key="3">
    <source>
        <dbReference type="Pfam" id="PF18962"/>
    </source>
</evidence>
<keyword evidence="5" id="KW-1185">Reference proteome</keyword>
<keyword evidence="1 2" id="KW-0732">Signal</keyword>
<protein>
    <submittedName>
        <fullName evidence="4">T9SS type A sorting domain-containing protein</fullName>
    </submittedName>
</protein>
<dbReference type="InterPro" id="IPR026444">
    <property type="entry name" value="Secre_tail"/>
</dbReference>
<organism evidence="4 5">
    <name type="scientific">Taishania pollutisoli</name>
    <dbReference type="NCBI Taxonomy" id="2766479"/>
    <lineage>
        <taxon>Bacteria</taxon>
        <taxon>Pseudomonadati</taxon>
        <taxon>Bacteroidota</taxon>
        <taxon>Flavobacteriia</taxon>
        <taxon>Flavobacteriales</taxon>
        <taxon>Crocinitomicaceae</taxon>
        <taxon>Taishania</taxon>
    </lineage>
</organism>
<feature type="domain" description="Secretion system C-terminal sorting" evidence="3">
    <location>
        <begin position="937"/>
        <end position="1003"/>
    </location>
</feature>
<evidence type="ECO:0000256" key="2">
    <source>
        <dbReference type="SAM" id="SignalP"/>
    </source>
</evidence>
<dbReference type="SUPFAM" id="SSF51126">
    <property type="entry name" value="Pectin lyase-like"/>
    <property type="match status" value="2"/>
</dbReference>
<dbReference type="SMART" id="SM00710">
    <property type="entry name" value="PbH1"/>
    <property type="match status" value="9"/>
</dbReference>
<proteinExistence type="predicted"/>
<reference evidence="4" key="1">
    <citation type="submission" date="2020-09" db="EMBL/GenBank/DDBJ databases">
        <title>Taishania pollutisoli gen. nov., sp. nov., Isolated from Tetrabromobisphenol A-Contaminated Soil.</title>
        <authorList>
            <person name="Chen Q."/>
        </authorList>
    </citation>
    <scope>NUCLEOTIDE SEQUENCE</scope>
    <source>
        <strain evidence="4">CZZ-1</strain>
    </source>
</reference>